<organism evidence="1 2">
    <name type="scientific">Pneumocystis oryctolagi</name>
    <dbReference type="NCBI Taxonomy" id="42067"/>
    <lineage>
        <taxon>Eukaryota</taxon>
        <taxon>Fungi</taxon>
        <taxon>Dikarya</taxon>
        <taxon>Ascomycota</taxon>
        <taxon>Taphrinomycotina</taxon>
        <taxon>Pneumocystomycetes</taxon>
        <taxon>Pneumocystaceae</taxon>
        <taxon>Pneumocystis</taxon>
    </lineage>
</organism>
<protein>
    <submittedName>
        <fullName evidence="1">Uncharacterized protein</fullName>
    </submittedName>
</protein>
<dbReference type="Proteomes" id="UP000768646">
    <property type="component" value="Unassembled WGS sequence"/>
</dbReference>
<evidence type="ECO:0000313" key="1">
    <source>
        <dbReference type="EMBL" id="KAG4304703.1"/>
    </source>
</evidence>
<dbReference type="EMBL" id="JABTEG010000006">
    <property type="protein sequence ID" value="KAG4304703.1"/>
    <property type="molecule type" value="Genomic_DNA"/>
</dbReference>
<accession>A0ACB7CCP1</accession>
<gene>
    <name evidence="1" type="ORF">PORY_001756</name>
</gene>
<evidence type="ECO:0000313" key="2">
    <source>
        <dbReference type="Proteomes" id="UP000768646"/>
    </source>
</evidence>
<keyword evidence="2" id="KW-1185">Reference proteome</keyword>
<name>A0ACB7CCP1_9ASCO</name>
<reference evidence="1 2" key="1">
    <citation type="journal article" date="2021" name="Commun. Biol.">
        <title>Genomic insights into the host specific adaptation of the Pneumocystis genus.</title>
        <authorList>
            <person name="Cisse O.H."/>
            <person name="Ma L."/>
            <person name="Dekker J.P."/>
            <person name="Khil P.P."/>
            <person name="Youn J.-H."/>
            <person name="Brenchley J.M."/>
            <person name="Blair R."/>
            <person name="Pahar B."/>
            <person name="Chabe M."/>
            <person name="Van Rompay K.K.A."/>
            <person name="Keesler R."/>
            <person name="Sukura A."/>
            <person name="Hirsch V."/>
            <person name="Kutty G."/>
            <person name="Liu Y."/>
            <person name="Peng L."/>
            <person name="Chen J."/>
            <person name="Song J."/>
            <person name="Weissenbacher-Lang C."/>
            <person name="Xu J."/>
            <person name="Upham N.S."/>
            <person name="Stajich J.E."/>
            <person name="Cuomo C.A."/>
            <person name="Cushion M.T."/>
            <person name="Kovacs J.A."/>
        </authorList>
    </citation>
    <scope>NUCLEOTIDE SEQUENCE [LARGE SCALE GENOMIC DNA]</scope>
    <source>
        <strain evidence="1 2">RABM</strain>
    </source>
</reference>
<proteinExistence type="predicted"/>
<sequence>MFLTRSEYDRNSHAYSPEGRLYQVEYAIEAIKLGATTMGLVTSEGVLLGAEKRATSCLMEPLSEKITEIDTHIGCAMSGLTADARILVEHARVESQNHRFTYDEAIGVESVTQSICDWALQFGEDTDETVMSRPFGVAFLIAGIDENGPQLYHAEPSGTYYRYDAKAIGAGSEGAQTELQNEYHTSITLKEGEMLILRVLKHVMEETLDAKNVQLASVTRSCGFQIYSDKKMQEIVSSL</sequence>
<comment type="caution">
    <text evidence="1">The sequence shown here is derived from an EMBL/GenBank/DDBJ whole genome shotgun (WGS) entry which is preliminary data.</text>
</comment>